<dbReference type="RefSeq" id="XP_007886908.1">
    <property type="nucleotide sequence ID" value="XM_007888717.2"/>
</dbReference>
<dbReference type="KEGG" id="cmk:103175573"/>
<evidence type="ECO:0000313" key="5">
    <source>
        <dbReference type="Proteomes" id="UP000314986"/>
    </source>
</evidence>
<dbReference type="AlphaFoldDB" id="V9KP63"/>
<reference evidence="5" key="1">
    <citation type="journal article" date="2006" name="Science">
        <title>Ancient noncoding elements conserved in the human genome.</title>
        <authorList>
            <person name="Venkatesh B."/>
            <person name="Kirkness E.F."/>
            <person name="Loh Y.H."/>
            <person name="Halpern A.L."/>
            <person name="Lee A.P."/>
            <person name="Johnson J."/>
            <person name="Dandona N."/>
            <person name="Viswanathan L.D."/>
            <person name="Tay A."/>
            <person name="Venter J.C."/>
            <person name="Strausberg R.L."/>
            <person name="Brenner S."/>
        </authorList>
    </citation>
    <scope>NUCLEOTIDE SEQUENCE [LARGE SCALE GENOMIC DNA]</scope>
</reference>
<proteinExistence type="evidence at transcript level"/>
<evidence type="ECO:0000256" key="1">
    <source>
        <dbReference type="ARBA" id="ARBA00023054"/>
    </source>
</evidence>
<dbReference type="GeneTree" id="ENSGT00390000009877"/>
<evidence type="ECO:0000259" key="2">
    <source>
        <dbReference type="Pfam" id="PF15739"/>
    </source>
</evidence>
<dbReference type="PANTHER" id="PTHR34916:SF1">
    <property type="entry name" value="GI:13385330"/>
    <property type="match status" value="1"/>
</dbReference>
<accession>V9KP63</accession>
<reference evidence="3 5" key="3">
    <citation type="journal article" date="2014" name="Nature">
        <title>Elephant shark genome provides unique insights into gnathostome evolution.</title>
        <authorList>
            <consortium name="International Elephant Shark Genome Sequencing Consortium"/>
            <person name="Venkatesh B."/>
            <person name="Lee A.P."/>
            <person name="Ravi V."/>
            <person name="Maurya A.K."/>
            <person name="Lian M.M."/>
            <person name="Swann J.B."/>
            <person name="Ohta Y."/>
            <person name="Flajnik M.F."/>
            <person name="Sutoh Y."/>
            <person name="Kasahara M."/>
            <person name="Hoon S."/>
            <person name="Gangu V."/>
            <person name="Roy S.W."/>
            <person name="Irimia M."/>
            <person name="Korzh V."/>
            <person name="Kondrychyn I."/>
            <person name="Lim Z.W."/>
            <person name="Tay B.H."/>
            <person name="Tohari S."/>
            <person name="Kong K.W."/>
            <person name="Ho S."/>
            <person name="Lorente-Galdos B."/>
            <person name="Quilez J."/>
            <person name="Marques-Bonet T."/>
            <person name="Raney B.J."/>
            <person name="Ingham P.W."/>
            <person name="Tay A."/>
            <person name="Hillier L.W."/>
            <person name="Minx P."/>
            <person name="Boehm T."/>
            <person name="Wilson R.K."/>
            <person name="Brenner S."/>
            <person name="Warren W.C."/>
        </authorList>
    </citation>
    <scope>NUCLEOTIDE SEQUENCE</scope>
    <source>
        <tissue evidence="3">Testis</tissue>
    </source>
</reference>
<sequence length="485" mass="55468">MKSLNDAHKDYLDPKKKTLREVLNGFEKDQMVDILTLTSGYLNHNNLCKVPVHHANQSWECAKKCNPFVKRRICLPPQPQVNEIKVKAMEDALVNFTLVTSTVSMFPATKSPCLNHLDLKSCVASPLTPYGSQTSDTQTRSRSSFLSEELKLAELMLLKSRSLRCGTYHSEHDRGQYQFVKSYVAGVTKKDQFNKFVAFEKTILRKQDILDKNVISGHKAVEQHEWKLSQELMKIGDIKGPNFIRLRIFSDVFEDICRDSPSFCIILREIKAEYDGYLASILESQPSDQCKNFLAQFQGMDSRTVRTHHVEEAQQEVSRLEQKAKIALGWNDQRRTELENQLEEAKNLVAQKETLSKPVTEPQVAKVLTVQEQVMLLRSKIIRTLKQIDSLEDNLSTMIPIQLSKATKTSLKTTKVENVKLEKSNKFIQGATKKFANIIHRVLHKNGVDIREQENLWSSIKTMDLVESQTDTDLKSPNLCPNDNF</sequence>
<organism evidence="3">
    <name type="scientific">Callorhinchus milii</name>
    <name type="common">Ghost shark</name>
    <dbReference type="NCBI Taxonomy" id="7868"/>
    <lineage>
        <taxon>Eukaryota</taxon>
        <taxon>Metazoa</taxon>
        <taxon>Chordata</taxon>
        <taxon>Craniata</taxon>
        <taxon>Vertebrata</taxon>
        <taxon>Chondrichthyes</taxon>
        <taxon>Holocephali</taxon>
        <taxon>Chimaeriformes</taxon>
        <taxon>Callorhinchidae</taxon>
        <taxon>Callorhinchus</taxon>
    </lineage>
</organism>
<protein>
    <recommendedName>
        <fullName evidence="2">Translin-associated factor X-interacting protein 1 N-terminal domain-containing protein</fullName>
    </recommendedName>
</protein>
<reference evidence="4" key="4">
    <citation type="submission" date="2025-05" db="UniProtKB">
        <authorList>
            <consortium name="Ensembl"/>
        </authorList>
    </citation>
    <scope>IDENTIFICATION</scope>
</reference>
<dbReference type="PANTHER" id="PTHR34916">
    <property type="entry name" value="GI:13385330"/>
    <property type="match status" value="1"/>
</dbReference>
<dbReference type="InterPro" id="IPR032755">
    <property type="entry name" value="TSNAXIP1_N"/>
</dbReference>
<dbReference type="OrthoDB" id="10024479at2759"/>
<dbReference type="EMBL" id="JW867299">
    <property type="protein sequence ID" value="AFO99816.1"/>
    <property type="molecule type" value="mRNA"/>
</dbReference>
<keyword evidence="5" id="KW-1185">Reference proteome</keyword>
<dbReference type="Proteomes" id="UP000314986">
    <property type="component" value="Unassembled WGS sequence"/>
</dbReference>
<evidence type="ECO:0000313" key="3">
    <source>
        <dbReference type="EMBL" id="AFO99816.1"/>
    </source>
</evidence>
<feature type="domain" description="Translin-associated factor X-interacting protein 1 N-terminal" evidence="2">
    <location>
        <begin position="227"/>
        <end position="333"/>
    </location>
</feature>
<name>V9KP63_CALMI</name>
<dbReference type="RefSeq" id="XP_042189312.1">
    <property type="nucleotide sequence ID" value="XM_042333378.1"/>
</dbReference>
<gene>
    <name evidence="4" type="primary">LOC103175573</name>
</gene>
<reference evidence="5" key="2">
    <citation type="journal article" date="2007" name="PLoS Biol.">
        <title>Survey sequencing and comparative analysis of the elephant shark (Callorhinchus milii) genome.</title>
        <authorList>
            <person name="Venkatesh B."/>
            <person name="Kirkness E.F."/>
            <person name="Loh Y.H."/>
            <person name="Halpern A.L."/>
            <person name="Lee A.P."/>
            <person name="Johnson J."/>
            <person name="Dandona N."/>
            <person name="Viswanathan L.D."/>
            <person name="Tay A."/>
            <person name="Venter J.C."/>
            <person name="Strausberg R.L."/>
            <person name="Brenner S."/>
        </authorList>
    </citation>
    <scope>NUCLEOTIDE SEQUENCE [LARGE SCALE GENOMIC DNA]</scope>
</reference>
<evidence type="ECO:0000313" key="4">
    <source>
        <dbReference type="Ensembl" id="ENSCMIP00000008585.1"/>
    </source>
</evidence>
<dbReference type="Pfam" id="PF15739">
    <property type="entry name" value="TSNAXIP1_N"/>
    <property type="match status" value="1"/>
</dbReference>
<dbReference type="STRING" id="7868.ENSCMIP00000008585"/>
<dbReference type="Ensembl" id="ENSCMIT00000008826.1">
    <property type="protein sequence ID" value="ENSCMIP00000008585.1"/>
    <property type="gene ID" value="ENSCMIG00000004599.1"/>
</dbReference>
<keyword evidence="1" id="KW-0175">Coiled coil</keyword>
<dbReference type="GeneID" id="103175573"/>